<name>A0A2Z7CFR2_9LAMI</name>
<protein>
    <submittedName>
        <fullName evidence="1">Uncharacterized protein</fullName>
    </submittedName>
</protein>
<organism evidence="1 2">
    <name type="scientific">Dorcoceras hygrometricum</name>
    <dbReference type="NCBI Taxonomy" id="472368"/>
    <lineage>
        <taxon>Eukaryota</taxon>
        <taxon>Viridiplantae</taxon>
        <taxon>Streptophyta</taxon>
        <taxon>Embryophyta</taxon>
        <taxon>Tracheophyta</taxon>
        <taxon>Spermatophyta</taxon>
        <taxon>Magnoliopsida</taxon>
        <taxon>eudicotyledons</taxon>
        <taxon>Gunneridae</taxon>
        <taxon>Pentapetalae</taxon>
        <taxon>asterids</taxon>
        <taxon>lamiids</taxon>
        <taxon>Lamiales</taxon>
        <taxon>Gesneriaceae</taxon>
        <taxon>Didymocarpoideae</taxon>
        <taxon>Trichosporeae</taxon>
        <taxon>Loxocarpinae</taxon>
        <taxon>Dorcoceras</taxon>
    </lineage>
</organism>
<dbReference type="AlphaFoldDB" id="A0A2Z7CFR2"/>
<dbReference type="EMBL" id="KQ996060">
    <property type="protein sequence ID" value="KZV45535.1"/>
    <property type="molecule type" value="Genomic_DNA"/>
</dbReference>
<gene>
    <name evidence="1" type="ORF">F511_37089</name>
</gene>
<sequence length="146" mass="16473">MDIASMLTFENEMKGVGWIPYPRLPTAIRLPAARFVSALRFIWMAPTPQLRFSRQLDEVSIPYLKGCTHLNLLKLLNSRTTRGSSLEGNSLRDDRVRVLQVQIALEEVILERWCVDGEEASIGLLSVVEPSMYPSCIACFAILHVL</sequence>
<evidence type="ECO:0000313" key="1">
    <source>
        <dbReference type="EMBL" id="KZV45535.1"/>
    </source>
</evidence>
<dbReference type="Proteomes" id="UP000250235">
    <property type="component" value="Unassembled WGS sequence"/>
</dbReference>
<evidence type="ECO:0000313" key="2">
    <source>
        <dbReference type="Proteomes" id="UP000250235"/>
    </source>
</evidence>
<accession>A0A2Z7CFR2</accession>
<keyword evidence="2" id="KW-1185">Reference proteome</keyword>
<reference evidence="1 2" key="1">
    <citation type="journal article" date="2015" name="Proc. Natl. Acad. Sci. U.S.A.">
        <title>The resurrection genome of Boea hygrometrica: A blueprint for survival of dehydration.</title>
        <authorList>
            <person name="Xiao L."/>
            <person name="Yang G."/>
            <person name="Zhang L."/>
            <person name="Yang X."/>
            <person name="Zhao S."/>
            <person name="Ji Z."/>
            <person name="Zhou Q."/>
            <person name="Hu M."/>
            <person name="Wang Y."/>
            <person name="Chen M."/>
            <person name="Xu Y."/>
            <person name="Jin H."/>
            <person name="Xiao X."/>
            <person name="Hu G."/>
            <person name="Bao F."/>
            <person name="Hu Y."/>
            <person name="Wan P."/>
            <person name="Li L."/>
            <person name="Deng X."/>
            <person name="Kuang T."/>
            <person name="Xiang C."/>
            <person name="Zhu J.K."/>
            <person name="Oliver M.J."/>
            <person name="He Y."/>
        </authorList>
    </citation>
    <scope>NUCLEOTIDE SEQUENCE [LARGE SCALE GENOMIC DNA]</scope>
    <source>
        <strain evidence="2">cv. XS01</strain>
    </source>
</reference>
<proteinExistence type="predicted"/>